<dbReference type="AlphaFoldDB" id="A0A6J4I8F4"/>
<reference evidence="2" key="1">
    <citation type="submission" date="2020-02" db="EMBL/GenBank/DDBJ databases">
        <authorList>
            <person name="Meier V. D."/>
        </authorList>
    </citation>
    <scope>NUCLEOTIDE SEQUENCE</scope>
    <source>
        <strain evidence="2">AVDCRST_MAG76</strain>
    </source>
</reference>
<proteinExistence type="predicted"/>
<sequence>GPGDGTVATDGGRAEPGDPGDGQGAPGRPGRGAGDRRPAPAGCEAHTAQGRVVRPLAVRRRRGAALQRHRPAGRTRPAGHRRRGVGRPGLRAALRRGGAGRAGRPCDELGPGRVAHHRPAQHDVGPTWRGFVSVLGGRLGPGSARGHRRETGRGAGARVPGAARGPPRRGGQDQDDRRPGPGTFPSEPPRLAEDHGAGGGTRCPAGLWDRPAPASRRRGHGHGAGGPRRADRRADAPGFLHRHPGSPLRGGRPSPRDPGQGHTGGPRADPDPLVRPPVVSPRSRQPARAGGRLPVPPGVGALARPARPPVLASGPAGGGRRLPQHLSAGQARQL</sequence>
<organism evidence="2">
    <name type="scientific">uncultured Acidimicrobiales bacterium</name>
    <dbReference type="NCBI Taxonomy" id="310071"/>
    <lineage>
        <taxon>Bacteria</taxon>
        <taxon>Bacillati</taxon>
        <taxon>Actinomycetota</taxon>
        <taxon>Acidimicrobiia</taxon>
        <taxon>Acidimicrobiales</taxon>
        <taxon>environmental samples</taxon>
    </lineage>
</organism>
<feature type="compositionally biased region" description="Gly residues" evidence="1">
    <location>
        <begin position="19"/>
        <end position="32"/>
    </location>
</feature>
<evidence type="ECO:0000256" key="1">
    <source>
        <dbReference type="SAM" id="MobiDB-lite"/>
    </source>
</evidence>
<feature type="region of interest" description="Disordered" evidence="1">
    <location>
        <begin position="1"/>
        <end position="334"/>
    </location>
</feature>
<feature type="compositionally biased region" description="Low complexity" evidence="1">
    <location>
        <begin position="298"/>
        <end position="312"/>
    </location>
</feature>
<name>A0A6J4I8F4_9ACTN</name>
<feature type="compositionally biased region" description="Low complexity" evidence="1">
    <location>
        <begin position="245"/>
        <end position="260"/>
    </location>
</feature>
<feature type="compositionally biased region" description="Low complexity" evidence="1">
    <location>
        <begin position="156"/>
        <end position="165"/>
    </location>
</feature>
<gene>
    <name evidence="2" type="ORF">AVDCRST_MAG76-1874</name>
</gene>
<accession>A0A6J4I8F4</accession>
<feature type="non-terminal residue" evidence="2">
    <location>
        <position position="334"/>
    </location>
</feature>
<dbReference type="EMBL" id="CADCSZ010000114">
    <property type="protein sequence ID" value="CAA9243075.1"/>
    <property type="molecule type" value="Genomic_DNA"/>
</dbReference>
<feature type="compositionally biased region" description="Basic residues" evidence="1">
    <location>
        <begin position="57"/>
        <end position="85"/>
    </location>
</feature>
<protein>
    <submittedName>
        <fullName evidence="2">Uncharacterized protein</fullName>
    </submittedName>
</protein>
<feature type="non-terminal residue" evidence="2">
    <location>
        <position position="1"/>
    </location>
</feature>
<feature type="compositionally biased region" description="Basic and acidic residues" evidence="1">
    <location>
        <begin position="170"/>
        <end position="179"/>
    </location>
</feature>
<evidence type="ECO:0000313" key="2">
    <source>
        <dbReference type="EMBL" id="CAA9243075.1"/>
    </source>
</evidence>